<comment type="caution">
    <text evidence="2">The sequence shown here is derived from an EMBL/GenBank/DDBJ whole genome shotgun (WGS) entry which is preliminary data.</text>
</comment>
<sequence length="360" mass="38273">MTNVAAELLEAGLITEVAPENRGTQLGRPTTRLQLTPAEHFVLAVQIGAGVLQVGVVDLTSHVVGSELTDFALPATPEAVMGLAVVMLRRVMGSAGVGMHQVVGLGVGAAGLVDQEQRINLNSQNLGWADVAMADYFERELGVDVLVDHNVRAMAAGEAQYGVGRGLESLVFVYVRTGIGAGLILGGREYRGGTHGAAEIGHMRVEPQGRECNCGGIGCFETVLSDRVIPARMVEEGLLVKLPEPNDRTWPAALVAAVQRDEPRAIALRDEIVQYTASSLLNIINLLNPQVIVLGGLLHDLAPIILDDLRSSIPPQVLPRLRDSIRIEPASFGTEAGMIGAATVALDRFVFGEHVLQTTR</sequence>
<dbReference type="PANTHER" id="PTHR18964">
    <property type="entry name" value="ROK (REPRESSOR, ORF, KINASE) FAMILY"/>
    <property type="match status" value="1"/>
</dbReference>
<organism evidence="2 3">
    <name type="scientific">Agromyces terreus</name>
    <dbReference type="NCBI Taxonomy" id="424795"/>
    <lineage>
        <taxon>Bacteria</taxon>
        <taxon>Bacillati</taxon>
        <taxon>Actinomycetota</taxon>
        <taxon>Actinomycetes</taxon>
        <taxon>Micrococcales</taxon>
        <taxon>Microbacteriaceae</taxon>
        <taxon>Agromyces</taxon>
    </lineage>
</organism>
<dbReference type="SUPFAM" id="SSF53067">
    <property type="entry name" value="Actin-like ATPase domain"/>
    <property type="match status" value="1"/>
</dbReference>
<dbReference type="InterPro" id="IPR049874">
    <property type="entry name" value="ROK_cs"/>
</dbReference>
<dbReference type="Pfam" id="PF00480">
    <property type="entry name" value="ROK"/>
    <property type="match status" value="1"/>
</dbReference>
<name>A0A9X2GZ63_9MICO</name>
<keyword evidence="3" id="KW-1185">Reference proteome</keyword>
<dbReference type="InterPro" id="IPR043129">
    <property type="entry name" value="ATPase_NBD"/>
</dbReference>
<keyword evidence="2" id="KW-0808">Transferase</keyword>
<accession>A0A9X2GZ63</accession>
<dbReference type="EMBL" id="JAMZDY010000001">
    <property type="protein sequence ID" value="MCP2369663.1"/>
    <property type="molecule type" value="Genomic_DNA"/>
</dbReference>
<dbReference type="GO" id="GO:0016301">
    <property type="term" value="F:kinase activity"/>
    <property type="evidence" value="ECO:0007669"/>
    <property type="project" value="UniProtKB-KW"/>
</dbReference>
<protein>
    <submittedName>
        <fullName evidence="2">NBD/HSP70 family sugar kinase</fullName>
    </submittedName>
</protein>
<dbReference type="PANTHER" id="PTHR18964:SF149">
    <property type="entry name" value="BIFUNCTIONAL UDP-N-ACETYLGLUCOSAMINE 2-EPIMERASE_N-ACETYLMANNOSAMINE KINASE"/>
    <property type="match status" value="1"/>
</dbReference>
<dbReference type="PROSITE" id="PS01125">
    <property type="entry name" value="ROK"/>
    <property type="match status" value="1"/>
</dbReference>
<evidence type="ECO:0000313" key="3">
    <source>
        <dbReference type="Proteomes" id="UP001139722"/>
    </source>
</evidence>
<evidence type="ECO:0000313" key="2">
    <source>
        <dbReference type="EMBL" id="MCP2369663.1"/>
    </source>
</evidence>
<keyword evidence="2" id="KW-0418">Kinase</keyword>
<comment type="similarity">
    <text evidence="1">Belongs to the ROK (NagC/XylR) family.</text>
</comment>
<evidence type="ECO:0000256" key="1">
    <source>
        <dbReference type="ARBA" id="ARBA00006479"/>
    </source>
</evidence>
<dbReference type="Gene3D" id="3.30.420.40">
    <property type="match status" value="2"/>
</dbReference>
<dbReference type="AlphaFoldDB" id="A0A9X2GZ63"/>
<dbReference type="Proteomes" id="UP001139722">
    <property type="component" value="Unassembled WGS sequence"/>
</dbReference>
<dbReference type="InterPro" id="IPR000600">
    <property type="entry name" value="ROK"/>
</dbReference>
<gene>
    <name evidence="2" type="ORF">BJ978_000339</name>
</gene>
<proteinExistence type="inferred from homology"/>
<reference evidence="2" key="1">
    <citation type="submission" date="2022-06" db="EMBL/GenBank/DDBJ databases">
        <title>Sequencing the genomes of 1000 actinobacteria strains.</title>
        <authorList>
            <person name="Klenk H.-P."/>
        </authorList>
    </citation>
    <scope>NUCLEOTIDE SEQUENCE</scope>
    <source>
        <strain evidence="2">DSM 22016</strain>
    </source>
</reference>